<sequence length="190" mass="20235">MCRVPARRTSTSILLSCAAIGVGGGLVAGASGYLAAAFAAFGPMLYGLTAGTHFLPSVVALALLRRPGTGLLTGLIAGLVGAAFAPWWFWRYVGTGLLVGALLEIPFLIARYRRWDPWLFYVSGAFAGLVLAIGVFFALGAEHYAWWAWVIALAAWVLSPVLFIWIGRVIARALERAGVARSARVVASRE</sequence>
<reference evidence="2 3" key="1">
    <citation type="submission" date="2019-09" db="EMBL/GenBank/DDBJ databases">
        <title>Genome sequencing of strain KACC 19306.</title>
        <authorList>
            <person name="Heo J."/>
            <person name="Kim S.-J."/>
            <person name="Kim J.-S."/>
            <person name="Hong S.-B."/>
            <person name="Kwon S.-W."/>
        </authorList>
    </citation>
    <scope>NUCLEOTIDE SEQUENCE [LARGE SCALE GENOMIC DNA]</scope>
    <source>
        <strain evidence="2 3">KACC 19306</strain>
    </source>
</reference>
<dbReference type="EMBL" id="CP043505">
    <property type="protein sequence ID" value="QEO15604.1"/>
    <property type="molecule type" value="Genomic_DNA"/>
</dbReference>
<dbReference type="AlphaFoldDB" id="A0A5C1YHE2"/>
<accession>A0A5C1YHE2</accession>
<keyword evidence="3" id="KW-1185">Reference proteome</keyword>
<feature type="transmembrane region" description="Helical" evidence="1">
    <location>
        <begin position="95"/>
        <end position="112"/>
    </location>
</feature>
<proteinExistence type="predicted"/>
<keyword evidence="1" id="KW-1133">Transmembrane helix</keyword>
<dbReference type="KEGG" id="ail:FLP10_15080"/>
<gene>
    <name evidence="2" type="ORF">FLP10_15080</name>
</gene>
<evidence type="ECO:0000313" key="3">
    <source>
        <dbReference type="Proteomes" id="UP000324678"/>
    </source>
</evidence>
<keyword evidence="1" id="KW-0472">Membrane</keyword>
<feature type="transmembrane region" description="Helical" evidence="1">
    <location>
        <begin position="119"/>
        <end position="140"/>
    </location>
</feature>
<dbReference type="OrthoDB" id="3292509at2"/>
<evidence type="ECO:0000313" key="2">
    <source>
        <dbReference type="EMBL" id="QEO15604.1"/>
    </source>
</evidence>
<protein>
    <submittedName>
        <fullName evidence="2">Acyl esterase</fullName>
    </submittedName>
</protein>
<dbReference type="Proteomes" id="UP000324678">
    <property type="component" value="Chromosome"/>
</dbReference>
<feature type="transmembrane region" description="Helical" evidence="1">
    <location>
        <begin position="146"/>
        <end position="166"/>
    </location>
</feature>
<feature type="transmembrane region" description="Helical" evidence="1">
    <location>
        <begin position="71"/>
        <end position="89"/>
    </location>
</feature>
<feature type="transmembrane region" description="Helical" evidence="1">
    <location>
        <begin position="44"/>
        <end position="64"/>
    </location>
</feature>
<dbReference type="InterPro" id="IPR017195">
    <property type="entry name" value="ABC_thiamin-permease_prd"/>
</dbReference>
<feature type="transmembrane region" description="Helical" evidence="1">
    <location>
        <begin position="12"/>
        <end position="38"/>
    </location>
</feature>
<name>A0A5C1YHE2_9MICO</name>
<evidence type="ECO:0000256" key="1">
    <source>
        <dbReference type="SAM" id="Phobius"/>
    </source>
</evidence>
<organism evidence="2 3">
    <name type="scientific">Agromyces intestinalis</name>
    <dbReference type="NCBI Taxonomy" id="2592652"/>
    <lineage>
        <taxon>Bacteria</taxon>
        <taxon>Bacillati</taxon>
        <taxon>Actinomycetota</taxon>
        <taxon>Actinomycetes</taxon>
        <taxon>Micrococcales</taxon>
        <taxon>Microbacteriaceae</taxon>
        <taxon>Agromyces</taxon>
    </lineage>
</organism>
<dbReference type="Pfam" id="PF09819">
    <property type="entry name" value="ABC_cobalt"/>
    <property type="match status" value="1"/>
</dbReference>
<keyword evidence="1" id="KW-0812">Transmembrane</keyword>